<dbReference type="AlphaFoldDB" id="A0A271J0J3"/>
<dbReference type="InterPro" id="IPR001279">
    <property type="entry name" value="Metallo-B-lactamas"/>
</dbReference>
<name>A0A271J0J3_9BACT</name>
<proteinExistence type="predicted"/>
<feature type="domain" description="Metallo-beta-lactamase" evidence="1">
    <location>
        <begin position="18"/>
        <end position="215"/>
    </location>
</feature>
<reference evidence="2 3" key="1">
    <citation type="submission" date="2016-11" db="EMBL/GenBank/DDBJ databases">
        <title>Study of marine rhodopsin-containing bacteria.</title>
        <authorList>
            <person name="Yoshizawa S."/>
            <person name="Kumagai Y."/>
            <person name="Kogure K."/>
        </authorList>
    </citation>
    <scope>NUCLEOTIDE SEQUENCE [LARGE SCALE GENOMIC DNA]</scope>
    <source>
        <strain evidence="2 3">SAORIC-28</strain>
    </source>
</reference>
<dbReference type="RefSeq" id="WP_095510697.1">
    <property type="nucleotide sequence ID" value="NZ_MQWD01000001.1"/>
</dbReference>
<dbReference type="EMBL" id="MQWD01000001">
    <property type="protein sequence ID" value="PAP77031.1"/>
    <property type="molecule type" value="Genomic_DNA"/>
</dbReference>
<dbReference type="GO" id="GO:0042781">
    <property type="term" value="F:3'-tRNA processing endoribonuclease activity"/>
    <property type="evidence" value="ECO:0007669"/>
    <property type="project" value="TreeGrafter"/>
</dbReference>
<dbReference type="Gene3D" id="3.60.15.10">
    <property type="entry name" value="Ribonuclease Z/Hydroxyacylglutathione hydrolase-like"/>
    <property type="match status" value="1"/>
</dbReference>
<evidence type="ECO:0000259" key="1">
    <source>
        <dbReference type="SMART" id="SM00849"/>
    </source>
</evidence>
<keyword evidence="3" id="KW-1185">Reference proteome</keyword>
<accession>A0A271J0J3</accession>
<dbReference type="PANTHER" id="PTHR46018">
    <property type="entry name" value="ZINC PHOSPHODIESTERASE ELAC PROTEIN 1"/>
    <property type="match status" value="1"/>
</dbReference>
<dbReference type="SMART" id="SM00849">
    <property type="entry name" value="Lactamase_B"/>
    <property type="match status" value="1"/>
</dbReference>
<dbReference type="InterPro" id="IPR036866">
    <property type="entry name" value="RibonucZ/Hydroxyglut_hydro"/>
</dbReference>
<dbReference type="OrthoDB" id="9800940at2"/>
<comment type="caution">
    <text evidence="2">The sequence shown here is derived from an EMBL/GenBank/DDBJ whole genome shotgun (WGS) entry which is preliminary data.</text>
</comment>
<gene>
    <name evidence="2" type="ORF">BSZ37_11610</name>
</gene>
<organism evidence="2 3">
    <name type="scientific">Rubrivirga marina</name>
    <dbReference type="NCBI Taxonomy" id="1196024"/>
    <lineage>
        <taxon>Bacteria</taxon>
        <taxon>Pseudomonadati</taxon>
        <taxon>Rhodothermota</taxon>
        <taxon>Rhodothermia</taxon>
        <taxon>Rhodothermales</taxon>
        <taxon>Rubricoccaceae</taxon>
        <taxon>Rubrivirga</taxon>
    </lineage>
</organism>
<protein>
    <recommendedName>
        <fullName evidence="1">Metallo-beta-lactamase domain-containing protein</fullName>
    </recommendedName>
</protein>
<sequence length="246" mass="25935">MTAHLLGTGSANAGPDRTTTMLAVEHGGHLVLIDCGGDAVQRMEACGLDPLALDAVVLTHEHPDHISGFPLLLEKLWLMGRRDPLPIYGPAATLEKARALFAIFDTLKWTGVPERMYHPVEMRPEAPVVDLGDLVVTASPVEHPVPTIGLRFEAGDRCLAYSCDTALSGAVVDLATGADVLIHEGTGSLPGVHSSPEEAAEVAVRAGAKRLVLVHAPVAATDDDLTQARATFAATAWGHDGDRIEV</sequence>
<dbReference type="SUPFAM" id="SSF56281">
    <property type="entry name" value="Metallo-hydrolase/oxidoreductase"/>
    <property type="match status" value="1"/>
</dbReference>
<evidence type="ECO:0000313" key="3">
    <source>
        <dbReference type="Proteomes" id="UP000216339"/>
    </source>
</evidence>
<dbReference type="PANTHER" id="PTHR46018:SF2">
    <property type="entry name" value="ZINC PHOSPHODIESTERASE ELAC PROTEIN 1"/>
    <property type="match status" value="1"/>
</dbReference>
<dbReference type="Pfam" id="PF12706">
    <property type="entry name" value="Lactamase_B_2"/>
    <property type="match status" value="1"/>
</dbReference>
<evidence type="ECO:0000313" key="2">
    <source>
        <dbReference type="EMBL" id="PAP77031.1"/>
    </source>
</evidence>
<dbReference type="Proteomes" id="UP000216339">
    <property type="component" value="Unassembled WGS sequence"/>
</dbReference>